<organism evidence="1 2">
    <name type="scientific">Psophocarpus tetragonolobus</name>
    <name type="common">Winged bean</name>
    <name type="synonym">Dolichos tetragonolobus</name>
    <dbReference type="NCBI Taxonomy" id="3891"/>
    <lineage>
        <taxon>Eukaryota</taxon>
        <taxon>Viridiplantae</taxon>
        <taxon>Streptophyta</taxon>
        <taxon>Embryophyta</taxon>
        <taxon>Tracheophyta</taxon>
        <taxon>Spermatophyta</taxon>
        <taxon>Magnoliopsida</taxon>
        <taxon>eudicotyledons</taxon>
        <taxon>Gunneridae</taxon>
        <taxon>Pentapetalae</taxon>
        <taxon>rosids</taxon>
        <taxon>fabids</taxon>
        <taxon>Fabales</taxon>
        <taxon>Fabaceae</taxon>
        <taxon>Papilionoideae</taxon>
        <taxon>50 kb inversion clade</taxon>
        <taxon>NPAAA clade</taxon>
        <taxon>indigoferoid/millettioid clade</taxon>
        <taxon>Phaseoleae</taxon>
        <taxon>Psophocarpus</taxon>
    </lineage>
</organism>
<accession>A0AAN9XLS7</accession>
<name>A0AAN9XLS7_PSOTE</name>
<proteinExistence type="predicted"/>
<keyword evidence="2" id="KW-1185">Reference proteome</keyword>
<evidence type="ECO:0000313" key="2">
    <source>
        <dbReference type="Proteomes" id="UP001386955"/>
    </source>
</evidence>
<dbReference type="Proteomes" id="UP001386955">
    <property type="component" value="Unassembled WGS sequence"/>
</dbReference>
<gene>
    <name evidence="1" type="ORF">VNO78_18013</name>
</gene>
<evidence type="ECO:0000313" key="1">
    <source>
        <dbReference type="EMBL" id="KAK7396851.1"/>
    </source>
</evidence>
<protein>
    <submittedName>
        <fullName evidence="1">Uncharacterized protein</fullName>
    </submittedName>
</protein>
<dbReference type="EMBL" id="JAYMYS010000004">
    <property type="protein sequence ID" value="KAK7396851.1"/>
    <property type="molecule type" value="Genomic_DNA"/>
</dbReference>
<reference evidence="1 2" key="1">
    <citation type="submission" date="2024-01" db="EMBL/GenBank/DDBJ databases">
        <title>The genomes of 5 underutilized Papilionoideae crops provide insights into root nodulation and disease resistanc.</title>
        <authorList>
            <person name="Jiang F."/>
        </authorList>
    </citation>
    <scope>NUCLEOTIDE SEQUENCE [LARGE SCALE GENOMIC DNA]</scope>
    <source>
        <strain evidence="1">DUOXIRENSHENG_FW03</strain>
        <tissue evidence="1">Leaves</tissue>
    </source>
</reference>
<sequence length="84" mass="9750">MLMWISKPAYTRLDGLFAQLKPDTSIPILTTSTTFYLIYQHDKSASRDTSSPRYSNLIQLEDIAKTLKIRKMPQKSIYIIIQKI</sequence>
<dbReference type="AlphaFoldDB" id="A0AAN9XLS7"/>
<comment type="caution">
    <text evidence="1">The sequence shown here is derived from an EMBL/GenBank/DDBJ whole genome shotgun (WGS) entry which is preliminary data.</text>
</comment>